<sequence length="180" mass="18943">MDEMIATIKMFAGTYAPANFMFCDGSLLQIMQYQALFSLIGTTYGGDGMRTFALPNLNGRLPVGAGNSTTGKSVQLGEAAGNYQNTLTEANLPSFSGSIKVAKTNANSTTPSASSSIAITGTPNGRDFNPIPSYVDGNPDTLISGQSVFHQGQSAPVNNMPPYLGMNYIICVNGIYPPRP</sequence>
<gene>
    <name evidence="2" type="ORF">IC610_13245</name>
</gene>
<keyword evidence="3" id="KW-1185">Reference proteome</keyword>
<dbReference type="InterPro" id="IPR037053">
    <property type="entry name" value="Phage_tail_collar_dom_sf"/>
</dbReference>
<accession>A0ABR8ZDJ6</accession>
<dbReference type="SUPFAM" id="SSF88874">
    <property type="entry name" value="Receptor-binding domain of short tail fibre protein gp12"/>
    <property type="match status" value="1"/>
</dbReference>
<dbReference type="Pfam" id="PF07484">
    <property type="entry name" value="Collar"/>
    <property type="match status" value="1"/>
</dbReference>
<dbReference type="InterPro" id="IPR011083">
    <property type="entry name" value="Phage_tail_collar_dom"/>
</dbReference>
<proteinExistence type="predicted"/>
<dbReference type="Gene3D" id="3.90.1340.10">
    <property type="entry name" value="Phage tail collar domain"/>
    <property type="match status" value="1"/>
</dbReference>
<evidence type="ECO:0000259" key="1">
    <source>
        <dbReference type="Pfam" id="PF07484"/>
    </source>
</evidence>
<protein>
    <submittedName>
        <fullName evidence="2">Tail fiber protein</fullName>
    </submittedName>
</protein>
<name>A0ABR8ZDJ6_9FLAO</name>
<reference evidence="2 3" key="1">
    <citation type="submission" date="2020-09" db="EMBL/GenBank/DDBJ databases">
        <title>Genome seq and assembly of Chryseobacterium sp.</title>
        <authorList>
            <person name="Chhetri G."/>
        </authorList>
    </citation>
    <scope>NUCLEOTIDE SEQUENCE [LARGE SCALE GENOMIC DNA]</scope>
    <source>
        <strain evidence="2 3">GCR10</strain>
    </source>
</reference>
<evidence type="ECO:0000313" key="2">
    <source>
        <dbReference type="EMBL" id="MBD8083379.1"/>
    </source>
</evidence>
<evidence type="ECO:0000313" key="3">
    <source>
        <dbReference type="Proteomes" id="UP000637299"/>
    </source>
</evidence>
<comment type="caution">
    <text evidence="2">The sequence shown here is derived from an EMBL/GenBank/DDBJ whole genome shotgun (WGS) entry which is preliminary data.</text>
</comment>
<dbReference type="Proteomes" id="UP000637299">
    <property type="component" value="Unassembled WGS sequence"/>
</dbReference>
<dbReference type="RefSeq" id="WP_191737301.1">
    <property type="nucleotide sequence ID" value="NZ_JACYFS010000004.1"/>
</dbReference>
<organism evidence="2 3">
    <name type="scientific">Chryseobacterium caseinilyticum</name>
    <dbReference type="NCBI Taxonomy" id="2771428"/>
    <lineage>
        <taxon>Bacteria</taxon>
        <taxon>Pseudomonadati</taxon>
        <taxon>Bacteroidota</taxon>
        <taxon>Flavobacteriia</taxon>
        <taxon>Flavobacteriales</taxon>
        <taxon>Weeksellaceae</taxon>
        <taxon>Chryseobacterium group</taxon>
        <taxon>Chryseobacterium</taxon>
    </lineage>
</organism>
<dbReference type="EMBL" id="JACYFS010000004">
    <property type="protein sequence ID" value="MBD8083379.1"/>
    <property type="molecule type" value="Genomic_DNA"/>
</dbReference>
<feature type="domain" description="Phage tail collar" evidence="1">
    <location>
        <begin position="7"/>
        <end position="62"/>
    </location>
</feature>